<comment type="caution">
    <text evidence="3">The sequence shown here is derived from an EMBL/GenBank/DDBJ whole genome shotgun (WGS) entry which is preliminary data.</text>
</comment>
<proteinExistence type="inferred from homology"/>
<comment type="similarity">
    <text evidence="2">Belongs to the TacA antitoxin family.</text>
</comment>
<dbReference type="PANTHER" id="PTHR35401">
    <property type="entry name" value="COPG FAMILY HELIX-TURN-HELIX PROTEIN-RELATED-RELATED"/>
    <property type="match status" value="1"/>
</dbReference>
<evidence type="ECO:0000256" key="2">
    <source>
        <dbReference type="ARBA" id="ARBA00049988"/>
    </source>
</evidence>
<keyword evidence="4" id="KW-1185">Reference proteome</keyword>
<dbReference type="PANTHER" id="PTHR35401:SF2">
    <property type="entry name" value="ABC-TYPE TRANSPORT SYSTEM"/>
    <property type="match status" value="1"/>
</dbReference>
<evidence type="ECO:0000313" key="3">
    <source>
        <dbReference type="EMBL" id="NEN76129.1"/>
    </source>
</evidence>
<evidence type="ECO:0000256" key="1">
    <source>
        <dbReference type="ARBA" id="ARBA00022649"/>
    </source>
</evidence>
<dbReference type="EMBL" id="JAAGYR010000013">
    <property type="protein sequence ID" value="NEN76129.1"/>
    <property type="molecule type" value="Genomic_DNA"/>
</dbReference>
<evidence type="ECO:0000313" key="4">
    <source>
        <dbReference type="Proteomes" id="UP000477651"/>
    </source>
</evidence>
<dbReference type="RefSeq" id="WP_163764625.1">
    <property type="nucleotide sequence ID" value="NZ_JAAGYR010000013.1"/>
</dbReference>
<dbReference type="SUPFAM" id="SSF47598">
    <property type="entry name" value="Ribbon-helix-helix"/>
    <property type="match status" value="1"/>
</dbReference>
<organism evidence="3 4">
    <name type="scientific">Pelistega ratti</name>
    <dbReference type="NCBI Taxonomy" id="2652177"/>
    <lineage>
        <taxon>Bacteria</taxon>
        <taxon>Pseudomonadati</taxon>
        <taxon>Pseudomonadota</taxon>
        <taxon>Betaproteobacteria</taxon>
        <taxon>Burkholderiales</taxon>
        <taxon>Alcaligenaceae</taxon>
        <taxon>Pelistega</taxon>
    </lineage>
</organism>
<dbReference type="Pfam" id="PF08681">
    <property type="entry name" value="TacA1"/>
    <property type="match status" value="1"/>
</dbReference>
<reference evidence="3 4" key="1">
    <citation type="submission" date="2020-02" db="EMBL/GenBank/DDBJ databases">
        <title>Pelistega sp. NLN82 were isolated from wild rodents of the Hainan Island.</title>
        <authorList>
            <person name="Niu N."/>
            <person name="Zhou J."/>
        </authorList>
    </citation>
    <scope>NUCLEOTIDE SEQUENCE [LARGE SCALE GENOMIC DNA]</scope>
    <source>
        <strain evidence="3 4">NLN82</strain>
    </source>
</reference>
<protein>
    <submittedName>
        <fullName evidence="3">DUF1778 domain-containing protein</fullName>
    </submittedName>
</protein>
<dbReference type="InterPro" id="IPR014795">
    <property type="entry name" value="TacA_1-like"/>
</dbReference>
<dbReference type="Gene3D" id="1.20.5.780">
    <property type="entry name" value="Single helix bin"/>
    <property type="match status" value="1"/>
</dbReference>
<name>A0A6L9Y6T7_9BURK</name>
<dbReference type="Proteomes" id="UP000477651">
    <property type="component" value="Unassembled WGS sequence"/>
</dbReference>
<keyword evidence="1" id="KW-1277">Toxin-antitoxin system</keyword>
<dbReference type="AlphaFoldDB" id="A0A6L9Y6T7"/>
<accession>A0A6L9Y6T7</accession>
<sequence length="92" mass="10470">MEKVSFARLEARLQQDIYNIIKQAAKITGKSVTEFVVNAAYAEATKSIKEHALIELMVSDQHKLINALSQDYEPNDAMKRAAQRHQLLLQDE</sequence>
<dbReference type="InterPro" id="IPR010985">
    <property type="entry name" value="Ribbon_hlx_hlx"/>
</dbReference>
<gene>
    <name evidence="3" type="ORF">F9B74_07320</name>
</gene>
<dbReference type="GO" id="GO:0006355">
    <property type="term" value="P:regulation of DNA-templated transcription"/>
    <property type="evidence" value="ECO:0007669"/>
    <property type="project" value="InterPro"/>
</dbReference>